<comment type="caution">
    <text evidence="1">The sequence shown here is derived from an EMBL/GenBank/DDBJ whole genome shotgun (WGS) entry which is preliminary data.</text>
</comment>
<evidence type="ECO:0000313" key="2">
    <source>
        <dbReference type="Proteomes" id="UP000799444"/>
    </source>
</evidence>
<dbReference type="Proteomes" id="UP000799444">
    <property type="component" value="Unassembled WGS sequence"/>
</dbReference>
<dbReference type="AlphaFoldDB" id="A0A9P4QX86"/>
<protein>
    <submittedName>
        <fullName evidence="1">Uncharacterized protein</fullName>
    </submittedName>
</protein>
<reference evidence="1" key="1">
    <citation type="journal article" date="2020" name="Stud. Mycol.">
        <title>101 Dothideomycetes genomes: a test case for predicting lifestyles and emergence of pathogens.</title>
        <authorList>
            <person name="Haridas S."/>
            <person name="Albert R."/>
            <person name="Binder M."/>
            <person name="Bloem J."/>
            <person name="Labutti K."/>
            <person name="Salamov A."/>
            <person name="Andreopoulos B."/>
            <person name="Baker S."/>
            <person name="Barry K."/>
            <person name="Bills G."/>
            <person name="Bluhm B."/>
            <person name="Cannon C."/>
            <person name="Castanera R."/>
            <person name="Culley D."/>
            <person name="Daum C."/>
            <person name="Ezra D."/>
            <person name="Gonzalez J."/>
            <person name="Henrissat B."/>
            <person name="Kuo A."/>
            <person name="Liang C."/>
            <person name="Lipzen A."/>
            <person name="Lutzoni F."/>
            <person name="Magnuson J."/>
            <person name="Mondo S."/>
            <person name="Nolan M."/>
            <person name="Ohm R."/>
            <person name="Pangilinan J."/>
            <person name="Park H.-J."/>
            <person name="Ramirez L."/>
            <person name="Alfaro M."/>
            <person name="Sun H."/>
            <person name="Tritt A."/>
            <person name="Yoshinaga Y."/>
            <person name="Zwiers L.-H."/>
            <person name="Turgeon B."/>
            <person name="Goodwin S."/>
            <person name="Spatafora J."/>
            <person name="Crous P."/>
            <person name="Grigoriev I."/>
        </authorList>
    </citation>
    <scope>NUCLEOTIDE SEQUENCE</scope>
    <source>
        <strain evidence="1">CBS 125425</strain>
    </source>
</reference>
<dbReference type="OrthoDB" id="3219396at2759"/>
<keyword evidence="2" id="KW-1185">Reference proteome</keyword>
<sequence length="153" mass="17077">MATNPNLVTCPNEAEEVLIIAPRFRLNNIHGYLQALGGHSNLVPRVRSLQIRSNDTGRSRDISDQTFPPEVFDPIQANGPLICPRTPGPRWFQGAPHFMAECRRIIMSNTQANGPARSQWRRALYHNVFPALLGISLVELPNLTELRVANCKG</sequence>
<accession>A0A9P4QX86</accession>
<organism evidence="1 2">
    <name type="scientific">Polyplosphaeria fusca</name>
    <dbReference type="NCBI Taxonomy" id="682080"/>
    <lineage>
        <taxon>Eukaryota</taxon>
        <taxon>Fungi</taxon>
        <taxon>Dikarya</taxon>
        <taxon>Ascomycota</taxon>
        <taxon>Pezizomycotina</taxon>
        <taxon>Dothideomycetes</taxon>
        <taxon>Pleosporomycetidae</taxon>
        <taxon>Pleosporales</taxon>
        <taxon>Tetraplosphaeriaceae</taxon>
        <taxon>Polyplosphaeria</taxon>
    </lineage>
</organism>
<dbReference type="EMBL" id="ML996174">
    <property type="protein sequence ID" value="KAF2732591.1"/>
    <property type="molecule type" value="Genomic_DNA"/>
</dbReference>
<gene>
    <name evidence="1" type="ORF">EJ04DRAFT_578243</name>
</gene>
<evidence type="ECO:0000313" key="1">
    <source>
        <dbReference type="EMBL" id="KAF2732591.1"/>
    </source>
</evidence>
<proteinExistence type="predicted"/>
<name>A0A9P4QX86_9PLEO</name>